<protein>
    <submittedName>
        <fullName evidence="2">Uncharacterized protein</fullName>
    </submittedName>
</protein>
<name>A0A3S0ST51_9HYPH</name>
<feature type="transmembrane region" description="Helical" evidence="1">
    <location>
        <begin position="58"/>
        <end position="79"/>
    </location>
</feature>
<dbReference type="AlphaFoldDB" id="A0A3S0ST51"/>
<organism evidence="2 3">
    <name type="scientific">Rhizobium vallis</name>
    <dbReference type="NCBI Taxonomy" id="634290"/>
    <lineage>
        <taxon>Bacteria</taxon>
        <taxon>Pseudomonadati</taxon>
        <taxon>Pseudomonadota</taxon>
        <taxon>Alphaproteobacteria</taxon>
        <taxon>Hyphomicrobiales</taxon>
        <taxon>Rhizobiaceae</taxon>
        <taxon>Rhizobium/Agrobacterium group</taxon>
        <taxon>Rhizobium</taxon>
    </lineage>
</organism>
<sequence>MLRSGVEISGQHSTRHRRNLSRRMTMSILEIALASHIWARRHEKRELEFLESDGLKVLLRVAFAFLAFSLLIAGLNIAAGRPQTLAQRSVPVVTSR</sequence>
<evidence type="ECO:0000313" key="3">
    <source>
        <dbReference type="Proteomes" id="UP000278823"/>
    </source>
</evidence>
<keyword evidence="1" id="KW-1133">Transmembrane helix</keyword>
<dbReference type="EMBL" id="RJTH01000002">
    <property type="protein sequence ID" value="RUM26421.1"/>
    <property type="molecule type" value="Genomic_DNA"/>
</dbReference>
<proteinExistence type="predicted"/>
<keyword evidence="1" id="KW-0472">Membrane</keyword>
<evidence type="ECO:0000256" key="1">
    <source>
        <dbReference type="SAM" id="Phobius"/>
    </source>
</evidence>
<reference evidence="3" key="1">
    <citation type="submission" date="2018-11" db="EMBL/GenBank/DDBJ databases">
        <title>Rhizobium chutanense sp. nov., isolated from root nodules of Phaseolus vulgaris in China.</title>
        <authorList>
            <person name="Huo Y."/>
        </authorList>
    </citation>
    <scope>NUCLEOTIDE SEQUENCE [LARGE SCALE GENOMIC DNA]</scope>
    <source>
        <strain evidence="3">CCBAU 65647</strain>
    </source>
</reference>
<gene>
    <name evidence="2" type="ORF">EFQ99_09190</name>
</gene>
<accession>A0A3S0ST51</accession>
<dbReference type="Proteomes" id="UP000278823">
    <property type="component" value="Unassembled WGS sequence"/>
</dbReference>
<keyword evidence="1" id="KW-0812">Transmembrane</keyword>
<comment type="caution">
    <text evidence="2">The sequence shown here is derived from an EMBL/GenBank/DDBJ whole genome shotgun (WGS) entry which is preliminary data.</text>
</comment>
<keyword evidence="3" id="KW-1185">Reference proteome</keyword>
<dbReference type="OrthoDB" id="8404135at2"/>
<evidence type="ECO:0000313" key="2">
    <source>
        <dbReference type="EMBL" id="RUM26421.1"/>
    </source>
</evidence>